<evidence type="ECO:0000256" key="1">
    <source>
        <dbReference type="ARBA" id="ARBA00022741"/>
    </source>
</evidence>
<gene>
    <name evidence="3" type="ORF">BsIDN1_50690</name>
</gene>
<name>A0A5S9MES4_BACIA</name>
<dbReference type="Proteomes" id="UP000464658">
    <property type="component" value="Chromosome"/>
</dbReference>
<dbReference type="GO" id="GO:0005524">
    <property type="term" value="F:ATP binding"/>
    <property type="evidence" value="ECO:0007669"/>
    <property type="project" value="UniProtKB-KW"/>
</dbReference>
<protein>
    <submittedName>
        <fullName evidence="3">Uncharacterized protein</fullName>
    </submittedName>
</protein>
<proteinExistence type="predicted"/>
<accession>A0A5S9MES4</accession>
<sequence>MKSMYIPQNVLQATFADLNVVGRQEVIQKVGQFLQSYDETGKGKGLYLHGKFGVGKTYILAAIAQQLAEKKNTHLSLFTCLNL</sequence>
<evidence type="ECO:0000313" key="3">
    <source>
        <dbReference type="EMBL" id="BBP91451.1"/>
    </source>
</evidence>
<evidence type="ECO:0000256" key="2">
    <source>
        <dbReference type="ARBA" id="ARBA00022840"/>
    </source>
</evidence>
<keyword evidence="2" id="KW-0067">ATP-binding</keyword>
<reference evidence="3 4" key="1">
    <citation type="submission" date="2019-12" db="EMBL/GenBank/DDBJ databases">
        <title>Full genome sequence of a Bacillus safensis strain isolated from commercially available natto in Indonesia.</title>
        <authorList>
            <person name="Yoshida M."/>
            <person name="Uomi M."/>
            <person name="Waturangi D."/>
            <person name="Ekaputri J.J."/>
            <person name="Setiamarga D.H.E."/>
        </authorList>
    </citation>
    <scope>NUCLEOTIDE SEQUENCE [LARGE SCALE GENOMIC DNA]</scope>
    <source>
        <strain evidence="3 4">IDN1</strain>
    </source>
</reference>
<dbReference type="AlphaFoldDB" id="A0A5S9MES4"/>
<dbReference type="InterPro" id="IPR005654">
    <property type="entry name" value="ATPase_AFG1-like"/>
</dbReference>
<dbReference type="SUPFAM" id="SSF52540">
    <property type="entry name" value="P-loop containing nucleoside triphosphate hydrolases"/>
    <property type="match status" value="1"/>
</dbReference>
<evidence type="ECO:0000313" key="4">
    <source>
        <dbReference type="Proteomes" id="UP000464658"/>
    </source>
</evidence>
<dbReference type="CDD" id="cd00009">
    <property type="entry name" value="AAA"/>
    <property type="match status" value="1"/>
</dbReference>
<dbReference type="EMBL" id="AP021906">
    <property type="protein sequence ID" value="BBP91451.1"/>
    <property type="molecule type" value="Genomic_DNA"/>
</dbReference>
<dbReference type="GO" id="GO:0016887">
    <property type="term" value="F:ATP hydrolysis activity"/>
    <property type="evidence" value="ECO:0007669"/>
    <property type="project" value="InterPro"/>
</dbReference>
<dbReference type="Pfam" id="PF03969">
    <property type="entry name" value="AFG1_ATPase"/>
    <property type="match status" value="1"/>
</dbReference>
<organism evidence="3 4">
    <name type="scientific">Bacillus safensis</name>
    <dbReference type="NCBI Taxonomy" id="561879"/>
    <lineage>
        <taxon>Bacteria</taxon>
        <taxon>Bacillati</taxon>
        <taxon>Bacillota</taxon>
        <taxon>Bacilli</taxon>
        <taxon>Bacillales</taxon>
        <taxon>Bacillaceae</taxon>
        <taxon>Bacillus</taxon>
    </lineage>
</organism>
<dbReference type="Gene3D" id="3.40.50.300">
    <property type="entry name" value="P-loop containing nucleotide triphosphate hydrolases"/>
    <property type="match status" value="1"/>
</dbReference>
<dbReference type="InterPro" id="IPR027417">
    <property type="entry name" value="P-loop_NTPase"/>
</dbReference>
<keyword evidence="1" id="KW-0547">Nucleotide-binding</keyword>